<proteinExistence type="predicted"/>
<dbReference type="PANTHER" id="PTHR42927">
    <property type="entry name" value="HELICASE SUPERFAMILY 1 AND 2 DOMAIN-CONTAINING PROTEIN"/>
    <property type="match status" value="1"/>
</dbReference>
<dbReference type="SMART" id="SM00487">
    <property type="entry name" value="DEXDc"/>
    <property type="match status" value="1"/>
</dbReference>
<dbReference type="Proteomes" id="UP001198034">
    <property type="component" value="Unassembled WGS sequence"/>
</dbReference>
<dbReference type="PROSITE" id="PS51192">
    <property type="entry name" value="HELICASE_ATP_BIND_1"/>
    <property type="match status" value="1"/>
</dbReference>
<accession>A0ABS8BJG0</accession>
<dbReference type="Pfam" id="PF22679">
    <property type="entry name" value="T1R_D3-like"/>
    <property type="match status" value="1"/>
</dbReference>
<keyword evidence="4" id="KW-1185">Reference proteome</keyword>
<feature type="region of interest" description="Disordered" evidence="1">
    <location>
        <begin position="435"/>
        <end position="455"/>
    </location>
</feature>
<evidence type="ECO:0000313" key="4">
    <source>
        <dbReference type="Proteomes" id="UP001198034"/>
    </source>
</evidence>
<dbReference type="EMBL" id="JAJAWG010000002">
    <property type="protein sequence ID" value="MCB5195706.1"/>
    <property type="molecule type" value="Genomic_DNA"/>
</dbReference>
<organism evidence="3 4">
    <name type="scientific">Deefgea salmonis</name>
    <dbReference type="NCBI Taxonomy" id="2875502"/>
    <lineage>
        <taxon>Bacteria</taxon>
        <taxon>Pseudomonadati</taxon>
        <taxon>Pseudomonadota</taxon>
        <taxon>Betaproteobacteria</taxon>
        <taxon>Neisseriales</taxon>
        <taxon>Chitinibacteraceae</taxon>
        <taxon>Deefgea</taxon>
    </lineage>
</organism>
<dbReference type="InterPro" id="IPR027417">
    <property type="entry name" value="P-loop_NTPase"/>
</dbReference>
<dbReference type="InterPro" id="IPR055180">
    <property type="entry name" value="HsdR_RecA-like_helicase_dom_2"/>
</dbReference>
<dbReference type="InterPro" id="IPR014001">
    <property type="entry name" value="Helicase_ATP-bd"/>
</dbReference>
<dbReference type="RefSeq" id="WP_226763496.1">
    <property type="nucleotide sequence ID" value="NZ_JAJAWG010000002.1"/>
</dbReference>
<evidence type="ECO:0000256" key="1">
    <source>
        <dbReference type="SAM" id="MobiDB-lite"/>
    </source>
</evidence>
<dbReference type="PANTHER" id="PTHR42927:SF1">
    <property type="entry name" value="HELICASE SUPERFAMILY 1 AND 2 DOMAIN-CONTAINING PROTEIN"/>
    <property type="match status" value="1"/>
</dbReference>
<dbReference type="Pfam" id="PF18766">
    <property type="entry name" value="SWI2_SNF2"/>
    <property type="match status" value="1"/>
</dbReference>
<keyword evidence="3" id="KW-0547">Nucleotide-binding</keyword>
<protein>
    <submittedName>
        <fullName evidence="3">DEAD/DEAH box helicase family protein</fullName>
    </submittedName>
</protein>
<feature type="domain" description="Helicase ATP-binding" evidence="2">
    <location>
        <begin position="309"/>
        <end position="502"/>
    </location>
</feature>
<dbReference type="Gene3D" id="3.90.1570.50">
    <property type="match status" value="1"/>
</dbReference>
<dbReference type="InterPro" id="IPR040980">
    <property type="entry name" value="SWI2_SNF2"/>
</dbReference>
<dbReference type="SUPFAM" id="SSF52540">
    <property type="entry name" value="P-loop containing nucleoside triphosphate hydrolases"/>
    <property type="match status" value="1"/>
</dbReference>
<dbReference type="InterPro" id="IPR007409">
    <property type="entry name" value="Restrct_endonuc_type1_HsdR_N"/>
</dbReference>
<gene>
    <name evidence="3" type="ORF">LG219_05315</name>
</gene>
<feature type="region of interest" description="Disordered" evidence="1">
    <location>
        <begin position="875"/>
        <end position="895"/>
    </location>
</feature>
<keyword evidence="3" id="KW-0067">ATP-binding</keyword>
<sequence length="1007" mass="114306">MVSQTNEAALENHLENALAKDGWCIGNPADFNREFAIDGAVFWPFLEATQPQELAKLKDRPNWQRLVLERLNKKIRKDSVLAVLKKGLDIDDAHFDLLYRLPYNDLNPDVIANYAANRFSVTRQVHYSATDTFKSVDMVLFINGLAITTLELKNPWTGQNVHHAIKQYRTDRDPKEPLFEFGRCLVHFALDPDEAYMCAHLAGNDSNFLPFNKGHNFGKGNPPNKAAVLPAGVVAEASAVYQAVAGTLGGYKTAYVWQDILQRKSLTNIIEQFARFTVEKDKKTNKERKTLFFPRYHQLDVVRQILNDSKAKGVGQSYLIQHSAGSGKSNSLTWLAYQLVELYDINGIKNVFDSVVVVTDRRILDSQLKDNLRLFSETKNIVAHCESAAELKAHLELGKKIIITTVQKFPFIVDGIDDLTDRSFGVIIDEAHSSQSGSASDKLNMTLGSDDEDVPEDTQDKILAAMKGRKMSRNASYFAFTATPKPATLEKFGRQGVDGKFYPFHLYSMKQAIEEKFILDVLEKYTTYNSYYELQKSVQDNPLFDTAKAQKKLKAFVEASPDTIAVKAKIMVDHFMTKVWQAKKLKGKAKAMVVTRNIECAIRYFFAIRAELQAANGPFKALVAFSGEKMIDGIKYTEDTLNGIAARDLPEEFEKDEFKILVVANKYLTGFDEPMLHTMYIDKKLQGVLAVQAISRLNRCNWKLGKTDTFVLDFYNSIEDIKAAFDPFYTATTLSEATDVNVLHDIKDALDDVGIYDWSEVALFNEKFFNSAEAEELHPIIDTVVERFDDELDDEERIDFKIKAKQFVKIYAQVAAIIPFNNVPWEMLHWFLKFLIPKLKVKDPDQDALDELLNSIDLSSYGLERSRLDTKISLDDAESDLEPQNPNLRGAHMGEGEKDPLDAIIQAFNERHFAGWEATPEEQRVKFINIAKHVVAHADYKAQVEDNPDAQNRQLALEKLIQHAISMERRRELDLYKRYSSDADFKMAFDASIARLVSQEKQLITLA</sequence>
<evidence type="ECO:0000313" key="3">
    <source>
        <dbReference type="EMBL" id="MCB5195706.1"/>
    </source>
</evidence>
<reference evidence="3 4" key="1">
    <citation type="submission" date="2021-10" db="EMBL/GenBank/DDBJ databases">
        <authorList>
            <person name="Chen M."/>
        </authorList>
    </citation>
    <scope>NUCLEOTIDE SEQUENCE [LARGE SCALE GENOMIC DNA]</scope>
    <source>
        <strain evidence="3 4">H3-26</strain>
    </source>
</reference>
<name>A0ABS8BJG0_9NEIS</name>
<dbReference type="GO" id="GO:0004386">
    <property type="term" value="F:helicase activity"/>
    <property type="evidence" value="ECO:0007669"/>
    <property type="project" value="UniProtKB-KW"/>
</dbReference>
<dbReference type="Pfam" id="PF04313">
    <property type="entry name" value="HSDR_N"/>
    <property type="match status" value="1"/>
</dbReference>
<feature type="compositionally biased region" description="Polar residues" evidence="1">
    <location>
        <begin position="435"/>
        <end position="447"/>
    </location>
</feature>
<keyword evidence="3" id="KW-0378">Hydrolase</keyword>
<comment type="caution">
    <text evidence="3">The sequence shown here is derived from an EMBL/GenBank/DDBJ whole genome shotgun (WGS) entry which is preliminary data.</text>
</comment>
<evidence type="ECO:0000259" key="2">
    <source>
        <dbReference type="PROSITE" id="PS51192"/>
    </source>
</evidence>
<dbReference type="Gene3D" id="3.40.50.300">
    <property type="entry name" value="P-loop containing nucleotide triphosphate hydrolases"/>
    <property type="match status" value="3"/>
</dbReference>
<keyword evidence="3" id="KW-0347">Helicase</keyword>